<feature type="domain" description="GFO/IDH/MocA-like oxidoreductase" evidence="3">
    <location>
        <begin position="129"/>
        <end position="272"/>
    </location>
</feature>
<evidence type="ECO:0000259" key="3">
    <source>
        <dbReference type="Pfam" id="PF22725"/>
    </source>
</evidence>
<dbReference type="PANTHER" id="PTHR43818">
    <property type="entry name" value="BCDNA.GH03377"/>
    <property type="match status" value="1"/>
</dbReference>
<dbReference type="Proteomes" id="UP000823868">
    <property type="component" value="Unassembled WGS sequence"/>
</dbReference>
<dbReference type="AlphaFoldDB" id="A0A9D1Y9Y4"/>
<organism evidence="4 5">
    <name type="scientific">Candidatus Flavonifractor merdigallinarum</name>
    <dbReference type="NCBI Taxonomy" id="2838589"/>
    <lineage>
        <taxon>Bacteria</taxon>
        <taxon>Bacillati</taxon>
        <taxon>Bacillota</taxon>
        <taxon>Clostridia</taxon>
        <taxon>Eubacteriales</taxon>
        <taxon>Oscillospiraceae</taxon>
        <taxon>Flavonifractor</taxon>
    </lineage>
</organism>
<dbReference type="InterPro" id="IPR055170">
    <property type="entry name" value="GFO_IDH_MocA-like_dom"/>
</dbReference>
<protein>
    <submittedName>
        <fullName evidence="4">Gfo/Idh/MocA family oxidoreductase</fullName>
    </submittedName>
</protein>
<comment type="caution">
    <text evidence="4">The sequence shown here is derived from an EMBL/GenBank/DDBJ whole genome shotgun (WGS) entry which is preliminary data.</text>
</comment>
<dbReference type="SUPFAM" id="SSF55347">
    <property type="entry name" value="Glyceraldehyde-3-phosphate dehydrogenase-like, C-terminal domain"/>
    <property type="match status" value="1"/>
</dbReference>
<feature type="domain" description="Gfo/Idh/MocA-like oxidoreductase N-terminal" evidence="2">
    <location>
        <begin position="6"/>
        <end position="119"/>
    </location>
</feature>
<dbReference type="SUPFAM" id="SSF51735">
    <property type="entry name" value="NAD(P)-binding Rossmann-fold domains"/>
    <property type="match status" value="1"/>
</dbReference>
<dbReference type="Gene3D" id="3.40.50.720">
    <property type="entry name" value="NAD(P)-binding Rossmann-like Domain"/>
    <property type="match status" value="1"/>
</dbReference>
<dbReference type="GO" id="GO:0016491">
    <property type="term" value="F:oxidoreductase activity"/>
    <property type="evidence" value="ECO:0007669"/>
    <property type="project" value="UniProtKB-KW"/>
</dbReference>
<evidence type="ECO:0000313" key="5">
    <source>
        <dbReference type="Proteomes" id="UP000823868"/>
    </source>
</evidence>
<dbReference type="EMBL" id="DXDX01000180">
    <property type="protein sequence ID" value="HIY22209.1"/>
    <property type="molecule type" value="Genomic_DNA"/>
</dbReference>
<evidence type="ECO:0000313" key="4">
    <source>
        <dbReference type="EMBL" id="HIY22209.1"/>
    </source>
</evidence>
<dbReference type="InterPro" id="IPR050463">
    <property type="entry name" value="Gfo/Idh/MocA_oxidrdct_glycsds"/>
</dbReference>
<reference evidence="4" key="1">
    <citation type="journal article" date="2021" name="PeerJ">
        <title>Extensive microbial diversity within the chicken gut microbiome revealed by metagenomics and culture.</title>
        <authorList>
            <person name="Gilroy R."/>
            <person name="Ravi A."/>
            <person name="Getino M."/>
            <person name="Pursley I."/>
            <person name="Horton D.L."/>
            <person name="Alikhan N.F."/>
            <person name="Baker D."/>
            <person name="Gharbi K."/>
            <person name="Hall N."/>
            <person name="Watson M."/>
            <person name="Adriaenssens E.M."/>
            <person name="Foster-Nyarko E."/>
            <person name="Jarju S."/>
            <person name="Secka A."/>
            <person name="Antonio M."/>
            <person name="Oren A."/>
            <person name="Chaudhuri R.R."/>
            <person name="La Ragione R."/>
            <person name="Hildebrand F."/>
            <person name="Pallen M.J."/>
        </authorList>
    </citation>
    <scope>NUCLEOTIDE SEQUENCE</scope>
    <source>
        <strain evidence="4">ChiBcec16_6824</strain>
    </source>
</reference>
<dbReference type="Pfam" id="PF22725">
    <property type="entry name" value="GFO_IDH_MocA_C3"/>
    <property type="match status" value="1"/>
</dbReference>
<accession>A0A9D1Y9Y4</accession>
<dbReference type="InterPro" id="IPR036291">
    <property type="entry name" value="NAD(P)-bd_dom_sf"/>
</dbReference>
<gene>
    <name evidence="4" type="ORF">H9841_09970</name>
</gene>
<proteinExistence type="predicted"/>
<sequence length="359" mass="39941">MEQQAAIWGTGYIANMHAVALKSNGIPIRVAVDINEGAARAFAQKWGIPKWSTDQAALLDEEICSVHVCTPPSLHYEMVKFLLQHDKHVLCEKPLCFDPAEAEDLARLARERNLACAVNLNVRYHPACQDAKRRVAAEEFGPVYLVHGNYLQEFHAFPAPFGWRYNEALAGSMRAVTEIGTHWLDLAEYLTGRRIVKLQAVFGRFCRERALQDGMMDMPKGGEPQRVTVNSEDSALIQFQMDNGAIGSTVLSEVSHGRTNHLTMEVTGARETVWWDSEYSTALHDASKESGVHTTLYPFGTNGFSDTFMTLATNYYAALGLAIPANDAGFPTFEDGSRLTRLCRAVQRSAERDNGWVEV</sequence>
<evidence type="ECO:0000259" key="2">
    <source>
        <dbReference type="Pfam" id="PF01408"/>
    </source>
</evidence>
<name>A0A9D1Y9Y4_9FIRM</name>
<keyword evidence="1" id="KW-0560">Oxidoreductase</keyword>
<dbReference type="PANTHER" id="PTHR43818:SF11">
    <property type="entry name" value="BCDNA.GH03377"/>
    <property type="match status" value="1"/>
</dbReference>
<dbReference type="Gene3D" id="3.30.360.10">
    <property type="entry name" value="Dihydrodipicolinate Reductase, domain 2"/>
    <property type="match status" value="1"/>
</dbReference>
<dbReference type="Pfam" id="PF01408">
    <property type="entry name" value="GFO_IDH_MocA"/>
    <property type="match status" value="1"/>
</dbReference>
<evidence type="ECO:0000256" key="1">
    <source>
        <dbReference type="ARBA" id="ARBA00023002"/>
    </source>
</evidence>
<dbReference type="GO" id="GO:0000166">
    <property type="term" value="F:nucleotide binding"/>
    <property type="evidence" value="ECO:0007669"/>
    <property type="project" value="InterPro"/>
</dbReference>
<dbReference type="InterPro" id="IPR000683">
    <property type="entry name" value="Gfo/Idh/MocA-like_OxRdtase_N"/>
</dbReference>
<reference evidence="4" key="2">
    <citation type="submission" date="2021-04" db="EMBL/GenBank/DDBJ databases">
        <authorList>
            <person name="Gilroy R."/>
        </authorList>
    </citation>
    <scope>NUCLEOTIDE SEQUENCE</scope>
    <source>
        <strain evidence="4">ChiBcec16_6824</strain>
    </source>
</reference>